<dbReference type="EMBL" id="CP073041">
    <property type="protein sequence ID" value="UXE59312.1"/>
    <property type="molecule type" value="Genomic_DNA"/>
</dbReference>
<organism evidence="2">
    <name type="scientific">Woronichinia naegeliana WA131</name>
    <dbReference type="NCBI Taxonomy" id="2824559"/>
    <lineage>
        <taxon>Bacteria</taxon>
        <taxon>Bacillati</taxon>
        <taxon>Cyanobacteriota</taxon>
        <taxon>Cyanophyceae</taxon>
        <taxon>Synechococcales</taxon>
        <taxon>Coelosphaeriaceae</taxon>
        <taxon>Woronichinia</taxon>
    </lineage>
</organism>
<dbReference type="SUPFAM" id="SSF53335">
    <property type="entry name" value="S-adenosyl-L-methionine-dependent methyltransferases"/>
    <property type="match status" value="1"/>
</dbReference>
<dbReference type="PANTHER" id="PTHR43591">
    <property type="entry name" value="METHYLTRANSFERASE"/>
    <property type="match status" value="1"/>
</dbReference>
<keyword evidence="2" id="KW-0489">Methyltransferase</keyword>
<accession>A0A977KT11</accession>
<dbReference type="KEGG" id="wna:KA717_26055"/>
<dbReference type="Pfam" id="PF13847">
    <property type="entry name" value="Methyltransf_31"/>
    <property type="match status" value="1"/>
</dbReference>
<feature type="domain" description="Methyltransferase" evidence="1">
    <location>
        <begin position="34"/>
        <end position="179"/>
    </location>
</feature>
<dbReference type="InterPro" id="IPR025714">
    <property type="entry name" value="Methyltranfer_dom"/>
</dbReference>
<evidence type="ECO:0000259" key="1">
    <source>
        <dbReference type="Pfam" id="PF13847"/>
    </source>
</evidence>
<reference evidence="2" key="1">
    <citation type="submission" date="2021-04" db="EMBL/GenBank/DDBJ databases">
        <title>Genome sequence of Woronichinia naegeliana from Washington state freshwater lake bloom.</title>
        <authorList>
            <person name="Dreher T.W."/>
        </authorList>
    </citation>
    <scope>NUCLEOTIDE SEQUENCE</scope>
    <source>
        <strain evidence="2">WA131</strain>
    </source>
</reference>
<dbReference type="InterPro" id="IPR029063">
    <property type="entry name" value="SAM-dependent_MTases_sf"/>
</dbReference>
<sequence>MMEVITSYEPYSQQPEYIQGNRDFLENLSLGKFVRVLDLACGTGTLTEILFEIQPNIQVIGIDISKESLDIGRKNFRERGLLVEDINGLEVAAQVNKGAVLLLEGSADEIPCQPNSIDLVVMGNSIHLLPDKDKLLQGILRVLRPGGRFAFNSTFFVGTYPEGTQWINNEWMKESFKVMLDLDKQQREKGEPGIKRKRGTVGKAFDKGWMSSEEWQETLSRNGFEAVGSALRTIMMTQQSFETVGVYAGLAEVLMSGYPIQFASQALQEGAKNLWEREKLTEIPRYWLEITGIKPA</sequence>
<protein>
    <submittedName>
        <fullName evidence="2">Class I SAM-dependent methyltransferase</fullName>
    </submittedName>
</protein>
<dbReference type="GO" id="GO:0032259">
    <property type="term" value="P:methylation"/>
    <property type="evidence" value="ECO:0007669"/>
    <property type="project" value="UniProtKB-KW"/>
</dbReference>
<keyword evidence="2" id="KW-0808">Transferase</keyword>
<gene>
    <name evidence="2" type="ORF">KA717_26055</name>
</gene>
<dbReference type="CDD" id="cd02440">
    <property type="entry name" value="AdoMet_MTases"/>
    <property type="match status" value="1"/>
</dbReference>
<dbReference type="Gene3D" id="3.40.50.150">
    <property type="entry name" value="Vaccinia Virus protein VP39"/>
    <property type="match status" value="1"/>
</dbReference>
<dbReference type="AlphaFoldDB" id="A0A977KT11"/>
<evidence type="ECO:0000313" key="2">
    <source>
        <dbReference type="EMBL" id="UXE59312.1"/>
    </source>
</evidence>
<dbReference type="GO" id="GO:0008168">
    <property type="term" value="F:methyltransferase activity"/>
    <property type="evidence" value="ECO:0007669"/>
    <property type="project" value="UniProtKB-KW"/>
</dbReference>
<name>A0A977KT11_9CYAN</name>
<dbReference type="PANTHER" id="PTHR43591:SF110">
    <property type="entry name" value="RHODANESE DOMAIN-CONTAINING PROTEIN"/>
    <property type="match status" value="1"/>
</dbReference>
<proteinExistence type="predicted"/>
<dbReference type="Proteomes" id="UP001065613">
    <property type="component" value="Chromosome"/>
</dbReference>